<evidence type="ECO:0000313" key="5">
    <source>
        <dbReference type="EMBL" id="NSJ85284.1"/>
    </source>
</evidence>
<organism evidence="5 6">
    <name type="scientific">Blautia hansenii</name>
    <name type="common">Ruminococcus hansenii</name>
    <dbReference type="NCBI Taxonomy" id="1322"/>
    <lineage>
        <taxon>Bacteria</taxon>
        <taxon>Bacillati</taxon>
        <taxon>Bacillota</taxon>
        <taxon>Clostridia</taxon>
        <taxon>Lachnospirales</taxon>
        <taxon>Lachnospiraceae</taxon>
        <taxon>Blautia</taxon>
    </lineage>
</organism>
<feature type="domain" description="HTH hxlR-type" evidence="4">
    <location>
        <begin position="10"/>
        <end position="109"/>
    </location>
</feature>
<comment type="caution">
    <text evidence="5">The sequence shown here is derived from an EMBL/GenBank/DDBJ whole genome shotgun (WGS) entry which is preliminary data.</text>
</comment>
<dbReference type="InterPro" id="IPR036390">
    <property type="entry name" value="WH_DNA-bd_sf"/>
</dbReference>
<keyword evidence="2" id="KW-0238">DNA-binding</keyword>
<dbReference type="Gene3D" id="1.10.10.10">
    <property type="entry name" value="Winged helix-like DNA-binding domain superfamily/Winged helix DNA-binding domain"/>
    <property type="match status" value="1"/>
</dbReference>
<dbReference type="InterPro" id="IPR036388">
    <property type="entry name" value="WH-like_DNA-bd_sf"/>
</dbReference>
<dbReference type="RefSeq" id="WP_173748128.1">
    <property type="nucleotide sequence ID" value="NZ_JAAITA010000003.1"/>
</dbReference>
<accession>A0ABX2I701</accession>
<reference evidence="5 6" key="1">
    <citation type="journal article" date="2020" name="Cell Host Microbe">
        <title>Functional and Genomic Variation between Human-Derived Isolates of Lachnospiraceae Reveals Inter- and Intra-Species Diversity.</title>
        <authorList>
            <person name="Sorbara M.T."/>
            <person name="Littmann E.R."/>
            <person name="Fontana E."/>
            <person name="Moody T.U."/>
            <person name="Kohout C.E."/>
            <person name="Gjonbalaj M."/>
            <person name="Eaton V."/>
            <person name="Seok R."/>
            <person name="Leiner I.M."/>
            <person name="Pamer E.G."/>
        </authorList>
    </citation>
    <scope>NUCLEOTIDE SEQUENCE [LARGE SCALE GENOMIC DNA]</scope>
    <source>
        <strain evidence="5 6">MSK.15.26</strain>
    </source>
</reference>
<evidence type="ECO:0000313" key="6">
    <source>
        <dbReference type="Proteomes" id="UP000822142"/>
    </source>
</evidence>
<keyword evidence="6" id="KW-1185">Reference proteome</keyword>
<sequence length="130" mass="15226">MSNRKTEVVCPLIFANRIIGGKWKMRILWHIIHGENRFGILKKCIPEISEKVLYTNLRELEEEGILHKEVVKEQKPAIVFYHLNEEYMEIKEILCAICKLAKRHADKNGEPIQEGTYQKVRYCTEGPDCV</sequence>
<keyword evidence="3" id="KW-0804">Transcription</keyword>
<dbReference type="PROSITE" id="PS51118">
    <property type="entry name" value="HTH_HXLR"/>
    <property type="match status" value="1"/>
</dbReference>
<dbReference type="EMBL" id="JAAITA010000003">
    <property type="protein sequence ID" value="NSJ85284.1"/>
    <property type="molecule type" value="Genomic_DNA"/>
</dbReference>
<dbReference type="Proteomes" id="UP000822142">
    <property type="component" value="Unassembled WGS sequence"/>
</dbReference>
<evidence type="ECO:0000259" key="4">
    <source>
        <dbReference type="PROSITE" id="PS51118"/>
    </source>
</evidence>
<evidence type="ECO:0000256" key="2">
    <source>
        <dbReference type="ARBA" id="ARBA00023125"/>
    </source>
</evidence>
<gene>
    <name evidence="5" type="ORF">G5A70_03635</name>
</gene>
<proteinExistence type="predicted"/>
<name>A0ABX2I701_BLAHA</name>
<dbReference type="SUPFAM" id="SSF46785">
    <property type="entry name" value="Winged helix' DNA-binding domain"/>
    <property type="match status" value="1"/>
</dbReference>
<evidence type="ECO:0000256" key="1">
    <source>
        <dbReference type="ARBA" id="ARBA00023015"/>
    </source>
</evidence>
<dbReference type="PANTHER" id="PTHR33204">
    <property type="entry name" value="TRANSCRIPTIONAL REGULATOR, MARR FAMILY"/>
    <property type="match status" value="1"/>
</dbReference>
<evidence type="ECO:0000256" key="3">
    <source>
        <dbReference type="ARBA" id="ARBA00023163"/>
    </source>
</evidence>
<dbReference type="Pfam" id="PF01638">
    <property type="entry name" value="HxlR"/>
    <property type="match status" value="1"/>
</dbReference>
<dbReference type="PANTHER" id="PTHR33204:SF29">
    <property type="entry name" value="TRANSCRIPTIONAL REGULATOR"/>
    <property type="match status" value="1"/>
</dbReference>
<protein>
    <submittedName>
        <fullName evidence="5">Helix-turn-helix transcriptional regulator</fullName>
    </submittedName>
</protein>
<keyword evidence="1" id="KW-0805">Transcription regulation</keyword>
<dbReference type="InterPro" id="IPR002577">
    <property type="entry name" value="HTH_HxlR"/>
</dbReference>